<dbReference type="GO" id="GO:0003676">
    <property type="term" value="F:nucleic acid binding"/>
    <property type="evidence" value="ECO:0007669"/>
    <property type="project" value="InterPro"/>
</dbReference>
<dbReference type="PROSITE" id="PS51194">
    <property type="entry name" value="HELICASE_CTER"/>
    <property type="match status" value="1"/>
</dbReference>
<dbReference type="Gene3D" id="3.40.50.300">
    <property type="entry name" value="P-loop containing nucleotide triphosphate hydrolases"/>
    <property type="match status" value="2"/>
</dbReference>
<dbReference type="AlphaFoldDB" id="A0A1H2JPM2"/>
<dbReference type="InterPro" id="IPR013689">
    <property type="entry name" value="RNA_helicase_ATP-dep_HrpB_C"/>
</dbReference>
<dbReference type="Pfam" id="PF24473">
    <property type="entry name" value="CON_HrpB"/>
    <property type="match status" value="1"/>
</dbReference>
<dbReference type="Gene3D" id="1.20.120.1080">
    <property type="match status" value="1"/>
</dbReference>
<dbReference type="CDD" id="cd17990">
    <property type="entry name" value="DEXHc_HrpB"/>
    <property type="match status" value="1"/>
</dbReference>
<dbReference type="SUPFAM" id="SSF52540">
    <property type="entry name" value="P-loop containing nucleoside triphosphate hydrolases"/>
    <property type="match status" value="1"/>
</dbReference>
<dbReference type="InterPro" id="IPR027417">
    <property type="entry name" value="P-loop_NTPase"/>
</dbReference>
<dbReference type="EMBL" id="NQKQ01000040">
    <property type="protein sequence ID" value="PAA04158.1"/>
    <property type="molecule type" value="Genomic_DNA"/>
</dbReference>
<dbReference type="InterPro" id="IPR007502">
    <property type="entry name" value="Helicase-assoc_dom"/>
</dbReference>
<dbReference type="PROSITE" id="PS51192">
    <property type="entry name" value="HELICASE_ATP_BIND_1"/>
    <property type="match status" value="1"/>
</dbReference>
<accession>A0A1H2JPM2</accession>
<reference evidence="5 6" key="1">
    <citation type="submission" date="2017-08" db="EMBL/GenBank/DDBJ databases">
        <title>Genomic and metabolic characterisation of spoilage-associated Pseudomonas species.</title>
        <authorList>
            <person name="Stanborough T."/>
            <person name="Fegan N."/>
            <person name="Powell S.M."/>
            <person name="Singh T."/>
            <person name="Tamplin M.L."/>
            <person name="Chandry P.S."/>
        </authorList>
    </citation>
    <scope>NUCLEOTIDE SEQUENCE [LARGE SCALE GENOMIC DNA]</scope>
    <source>
        <strain evidence="5 6">F1801</strain>
    </source>
</reference>
<evidence type="ECO:0000256" key="3">
    <source>
        <dbReference type="ARBA" id="ARBA00022806"/>
    </source>
</evidence>
<sequence>MSSLPINAALPALLEALHKRDEVVLQAPPGAGKTTLVPLALLNEPWLRGQTIIMLEPRRLAARAAAERMASELGEKVGETVGYRIRLDSKVGPKTRIEVVTEGILARRLQSDPSLDGVGLVIFDEFHLRNLDADLALALTLNGRELFRDDAPLKVLLMSATLEGERLSRLLDDAPIVTSEGRMFPVKTIWSKPQQPGEYIEPRVISACLDALAEQTGSVLVFLPGQAEIRRVVTGLEEALSNSPSLQPDVLLCPLHGELDLNQQRAAIDPAPSGKRKVVLATNIAETSITIDGVRVVIDAGLERVPRFDPRSSMTRLDTQRISKASATQRAGRAGRIEPGVCYRLWSEAQHDQIPAFSSPEIQQADLTGLALQLTKWGVQPGDLKWLDAPPAAAYSQASDLLRRLGALQPDGQLTKHGQAMAELPSHPRIAHLLLRGHELGLTETACNIAALLGERDIQRGGGADLHSRLAIMSGEQRAQRGEQGGGQRAKQLARQYRSFLRGQASQPVADSNHPQWVGCLLALAYPDRVAQQRRAGGAEYRLANGRAAMFTETDVLMKHSWLVIADLGSRQGQREERIYLAADLDEALFETVLKEQVTQVDELYWDEREGALRAERQVKVGELILSRSQLANLGDEARVQALLNFVRRKGLELLPWTPELRQWQARVELLRILDEESGNRSEWPDLRDEALLQSLEEWLGPYVGKVTRLSHFGQLDLSSVLRNLLLWPLPQQLDSQAPQTVSVPSGSNIRIDYSERPPVLAVRLQELFGQLDTPRIANGRQVLKLHLLSPARRPVQVTQDLANFWASTYIEVKKDLKGRYPKHFWPDDPLIAEATARAKPRGT</sequence>
<dbReference type="InterPro" id="IPR010225">
    <property type="entry name" value="HrpB"/>
</dbReference>
<dbReference type="GO" id="GO:0005524">
    <property type="term" value="F:ATP binding"/>
    <property type="evidence" value="ECO:0007669"/>
    <property type="project" value="UniProtKB-KW"/>
</dbReference>
<dbReference type="SMART" id="SM00487">
    <property type="entry name" value="DEXDc"/>
    <property type="match status" value="1"/>
</dbReference>
<keyword evidence="1" id="KW-0547">Nucleotide-binding</keyword>
<dbReference type="InterPro" id="IPR001650">
    <property type="entry name" value="Helicase_C-like"/>
</dbReference>
<evidence type="ECO:0000256" key="1">
    <source>
        <dbReference type="ARBA" id="ARBA00022741"/>
    </source>
</evidence>
<dbReference type="OrthoDB" id="9805617at2"/>
<proteinExistence type="predicted"/>
<dbReference type="PANTHER" id="PTHR43519:SF1">
    <property type="entry name" value="ATP-DEPENDENT RNA HELICASE HRPB"/>
    <property type="match status" value="1"/>
</dbReference>
<dbReference type="GeneID" id="72390254"/>
<dbReference type="CDD" id="cd18791">
    <property type="entry name" value="SF2_C_RHA"/>
    <property type="match status" value="1"/>
</dbReference>
<dbReference type="SMART" id="SM00490">
    <property type="entry name" value="HELICc"/>
    <property type="match status" value="1"/>
</dbReference>
<evidence type="ECO:0000313" key="6">
    <source>
        <dbReference type="Proteomes" id="UP000215861"/>
    </source>
</evidence>
<keyword evidence="4" id="KW-0067">ATP-binding</keyword>
<dbReference type="FunFam" id="3.40.50.300:FF:002125">
    <property type="entry name" value="ATP-dependent helicase HrpB"/>
    <property type="match status" value="1"/>
</dbReference>
<dbReference type="InterPro" id="IPR049614">
    <property type="entry name" value="HrpB_DEXH"/>
</dbReference>
<dbReference type="InterPro" id="IPR056329">
    <property type="entry name" value="CON_HrpB"/>
</dbReference>
<dbReference type="InterPro" id="IPR048333">
    <property type="entry name" value="HA2_WH"/>
</dbReference>
<dbReference type="SMART" id="SM00847">
    <property type="entry name" value="HA2"/>
    <property type="match status" value="1"/>
</dbReference>
<name>A0A1H2JPM2_PSEFR</name>
<evidence type="ECO:0000256" key="2">
    <source>
        <dbReference type="ARBA" id="ARBA00022801"/>
    </source>
</evidence>
<keyword evidence="2" id="KW-0378">Hydrolase</keyword>
<dbReference type="InterPro" id="IPR011545">
    <property type="entry name" value="DEAD/DEAH_box_helicase_dom"/>
</dbReference>
<comment type="caution">
    <text evidence="5">The sequence shown here is derived from an EMBL/GenBank/DDBJ whole genome shotgun (WGS) entry which is preliminary data.</text>
</comment>
<dbReference type="GO" id="GO:0016787">
    <property type="term" value="F:hydrolase activity"/>
    <property type="evidence" value="ECO:0007669"/>
    <property type="project" value="UniProtKB-KW"/>
</dbReference>
<dbReference type="Pfam" id="PF04408">
    <property type="entry name" value="WHD_HA2"/>
    <property type="match status" value="1"/>
</dbReference>
<dbReference type="Pfam" id="PF00271">
    <property type="entry name" value="Helicase_C"/>
    <property type="match status" value="1"/>
</dbReference>
<dbReference type="Pfam" id="PF08482">
    <property type="entry name" value="HrpB_C"/>
    <property type="match status" value="1"/>
</dbReference>
<dbReference type="RefSeq" id="WP_016779303.1">
    <property type="nucleotide sequence ID" value="NZ_CP064354.1"/>
</dbReference>
<dbReference type="NCBIfam" id="TIGR01970">
    <property type="entry name" value="DEAH_box_HrpB"/>
    <property type="match status" value="1"/>
</dbReference>
<dbReference type="eggNOG" id="COG1643">
    <property type="taxonomic scope" value="Bacteria"/>
</dbReference>
<evidence type="ECO:0000313" key="5">
    <source>
        <dbReference type="EMBL" id="PAA04158.1"/>
    </source>
</evidence>
<gene>
    <name evidence="5" type="primary">hrpB</name>
    <name evidence="5" type="ORF">CJU81_22795</name>
</gene>
<dbReference type="GO" id="GO:0004386">
    <property type="term" value="F:helicase activity"/>
    <property type="evidence" value="ECO:0007669"/>
    <property type="project" value="UniProtKB-KW"/>
</dbReference>
<evidence type="ECO:0000256" key="4">
    <source>
        <dbReference type="ARBA" id="ARBA00022840"/>
    </source>
</evidence>
<dbReference type="Pfam" id="PF00270">
    <property type="entry name" value="DEAD"/>
    <property type="match status" value="1"/>
</dbReference>
<protein>
    <submittedName>
        <fullName evidence="5">ATP-dependent helicase HrpB</fullName>
    </submittedName>
</protein>
<dbReference type="InterPro" id="IPR014001">
    <property type="entry name" value="Helicase_ATP-bd"/>
</dbReference>
<dbReference type="PANTHER" id="PTHR43519">
    <property type="entry name" value="ATP-DEPENDENT RNA HELICASE HRPB"/>
    <property type="match status" value="1"/>
</dbReference>
<dbReference type="FunFam" id="1.20.120.1080:FF:000055">
    <property type="entry name" value="ATP-dependent helicase HrpB"/>
    <property type="match status" value="1"/>
</dbReference>
<dbReference type="Proteomes" id="UP000215861">
    <property type="component" value="Unassembled WGS sequence"/>
</dbReference>
<keyword evidence="3 5" id="KW-0347">Helicase</keyword>
<dbReference type="PIRSF" id="PIRSF005496">
    <property type="entry name" value="ATP_hel_hrpB"/>
    <property type="match status" value="1"/>
</dbReference>
<organism evidence="5 6">
    <name type="scientific">Pseudomonas fragi</name>
    <dbReference type="NCBI Taxonomy" id="296"/>
    <lineage>
        <taxon>Bacteria</taxon>
        <taxon>Pseudomonadati</taxon>
        <taxon>Pseudomonadota</taxon>
        <taxon>Gammaproteobacteria</taxon>
        <taxon>Pseudomonadales</taxon>
        <taxon>Pseudomonadaceae</taxon>
        <taxon>Pseudomonas</taxon>
    </lineage>
</organism>